<evidence type="ECO:0000313" key="10">
    <source>
        <dbReference type="Proteomes" id="UP000176634"/>
    </source>
</evidence>
<evidence type="ECO:0000256" key="7">
    <source>
        <dbReference type="SAM" id="Phobius"/>
    </source>
</evidence>
<evidence type="ECO:0000256" key="3">
    <source>
        <dbReference type="ARBA" id="ARBA00023002"/>
    </source>
</evidence>
<keyword evidence="7" id="KW-0812">Transmembrane</keyword>
<dbReference type="AlphaFoldDB" id="A0A1F6P8V7"/>
<gene>
    <name evidence="9" type="ORF">A2563_02935</name>
</gene>
<dbReference type="PROSITE" id="PS51352">
    <property type="entry name" value="THIOREDOXIN_2"/>
    <property type="match status" value="1"/>
</dbReference>
<organism evidence="9 10">
    <name type="scientific">Candidatus Magasanikbacteria bacterium RIFOXYD1_FULL_40_23</name>
    <dbReference type="NCBI Taxonomy" id="1798705"/>
    <lineage>
        <taxon>Bacteria</taxon>
        <taxon>Candidatus Magasanikiibacteriota</taxon>
    </lineage>
</organism>
<feature type="region of interest" description="Disordered" evidence="6">
    <location>
        <begin position="1"/>
        <end position="28"/>
    </location>
</feature>
<keyword evidence="5" id="KW-0676">Redox-active center</keyword>
<evidence type="ECO:0000256" key="6">
    <source>
        <dbReference type="SAM" id="MobiDB-lite"/>
    </source>
</evidence>
<keyword evidence="7" id="KW-1133">Transmembrane helix</keyword>
<evidence type="ECO:0000256" key="4">
    <source>
        <dbReference type="ARBA" id="ARBA00023157"/>
    </source>
</evidence>
<feature type="domain" description="Thioredoxin" evidence="8">
    <location>
        <begin position="57"/>
        <end position="244"/>
    </location>
</feature>
<evidence type="ECO:0000256" key="1">
    <source>
        <dbReference type="ARBA" id="ARBA00005791"/>
    </source>
</evidence>
<evidence type="ECO:0000259" key="8">
    <source>
        <dbReference type="PROSITE" id="PS51352"/>
    </source>
</evidence>
<protein>
    <recommendedName>
        <fullName evidence="8">Thioredoxin domain-containing protein</fullName>
    </recommendedName>
</protein>
<dbReference type="STRING" id="1798705.A2563_02935"/>
<dbReference type="InterPro" id="IPR012336">
    <property type="entry name" value="Thioredoxin-like_fold"/>
</dbReference>
<proteinExistence type="inferred from homology"/>
<comment type="caution">
    <text evidence="9">The sequence shown here is derived from an EMBL/GenBank/DDBJ whole genome shotgun (WGS) entry which is preliminary data.</text>
</comment>
<dbReference type="Pfam" id="PF13462">
    <property type="entry name" value="Thioredoxin_4"/>
    <property type="match status" value="1"/>
</dbReference>
<evidence type="ECO:0000256" key="5">
    <source>
        <dbReference type="ARBA" id="ARBA00023284"/>
    </source>
</evidence>
<evidence type="ECO:0000256" key="2">
    <source>
        <dbReference type="ARBA" id="ARBA00022729"/>
    </source>
</evidence>
<keyword evidence="4" id="KW-1015">Disulfide bond</keyword>
<keyword evidence="2" id="KW-0732">Signal</keyword>
<dbReference type="Proteomes" id="UP000176634">
    <property type="component" value="Unassembled WGS sequence"/>
</dbReference>
<dbReference type="PANTHER" id="PTHR13887:SF14">
    <property type="entry name" value="DISULFIDE BOND FORMATION PROTEIN D"/>
    <property type="match status" value="1"/>
</dbReference>
<sequence length="246" mass="27666">MDQNEQNLSKRERQELKHEEKVNRQMEEKNKKRMTSIILWSFITLFVGGTIAAMIFLASREKGPEFVGGSVKAANETDWVKGAPLKDAKITVIEYADFECPACGAYYPTIKKLAADFKNVSFVYRHFPLPQHKGARPAAQAAEAAGEQGKFWEMHDLIFENQSIWSRSTSAEEAFAAYAERLGLDMAKYKTDLTSAKAKTKINTDYQSGSSEVDGTPSFFLNNKKIQNPRNYEEFRSILQAAGGTL</sequence>
<dbReference type="GO" id="GO:0016491">
    <property type="term" value="F:oxidoreductase activity"/>
    <property type="evidence" value="ECO:0007669"/>
    <property type="project" value="UniProtKB-KW"/>
</dbReference>
<name>A0A1F6P8V7_9BACT</name>
<dbReference type="PANTHER" id="PTHR13887">
    <property type="entry name" value="GLUTATHIONE S-TRANSFERASE KAPPA"/>
    <property type="match status" value="1"/>
</dbReference>
<reference evidence="9 10" key="1">
    <citation type="journal article" date="2016" name="Nat. Commun.">
        <title>Thousands of microbial genomes shed light on interconnected biogeochemical processes in an aquifer system.</title>
        <authorList>
            <person name="Anantharaman K."/>
            <person name="Brown C.T."/>
            <person name="Hug L.A."/>
            <person name="Sharon I."/>
            <person name="Castelle C.J."/>
            <person name="Probst A.J."/>
            <person name="Thomas B.C."/>
            <person name="Singh A."/>
            <person name="Wilkins M.J."/>
            <person name="Karaoz U."/>
            <person name="Brodie E.L."/>
            <person name="Williams K.H."/>
            <person name="Hubbard S.S."/>
            <person name="Banfield J.F."/>
        </authorList>
    </citation>
    <scope>NUCLEOTIDE SEQUENCE [LARGE SCALE GENOMIC DNA]</scope>
</reference>
<keyword evidence="7" id="KW-0472">Membrane</keyword>
<dbReference type="Gene3D" id="3.40.30.10">
    <property type="entry name" value="Glutaredoxin"/>
    <property type="match status" value="1"/>
</dbReference>
<dbReference type="InterPro" id="IPR036249">
    <property type="entry name" value="Thioredoxin-like_sf"/>
</dbReference>
<feature type="compositionally biased region" description="Basic and acidic residues" evidence="6">
    <location>
        <begin position="8"/>
        <end position="28"/>
    </location>
</feature>
<keyword evidence="3" id="KW-0560">Oxidoreductase</keyword>
<dbReference type="EMBL" id="MFRA01000005">
    <property type="protein sequence ID" value="OGH92607.1"/>
    <property type="molecule type" value="Genomic_DNA"/>
</dbReference>
<dbReference type="SUPFAM" id="SSF52833">
    <property type="entry name" value="Thioredoxin-like"/>
    <property type="match status" value="1"/>
</dbReference>
<feature type="transmembrane region" description="Helical" evidence="7">
    <location>
        <begin position="37"/>
        <end position="58"/>
    </location>
</feature>
<accession>A0A1F6P8V7</accession>
<evidence type="ECO:0000313" key="9">
    <source>
        <dbReference type="EMBL" id="OGH92607.1"/>
    </source>
</evidence>
<dbReference type="InterPro" id="IPR013766">
    <property type="entry name" value="Thioredoxin_domain"/>
</dbReference>
<comment type="similarity">
    <text evidence="1">Belongs to the thioredoxin family. DsbA subfamily.</text>
</comment>